<dbReference type="InterPro" id="IPR043134">
    <property type="entry name" value="GTP-CH-I_N"/>
</dbReference>
<organism evidence="8 9">
    <name type="scientific">Iris pallida</name>
    <name type="common">Sweet iris</name>
    <dbReference type="NCBI Taxonomy" id="29817"/>
    <lineage>
        <taxon>Eukaryota</taxon>
        <taxon>Viridiplantae</taxon>
        <taxon>Streptophyta</taxon>
        <taxon>Embryophyta</taxon>
        <taxon>Tracheophyta</taxon>
        <taxon>Spermatophyta</taxon>
        <taxon>Magnoliopsida</taxon>
        <taxon>Liliopsida</taxon>
        <taxon>Asparagales</taxon>
        <taxon>Iridaceae</taxon>
        <taxon>Iridoideae</taxon>
        <taxon>Irideae</taxon>
        <taxon>Iris</taxon>
    </lineage>
</organism>
<dbReference type="GO" id="GO:0005737">
    <property type="term" value="C:cytoplasm"/>
    <property type="evidence" value="ECO:0007669"/>
    <property type="project" value="TreeGrafter"/>
</dbReference>
<dbReference type="GO" id="GO:0003934">
    <property type="term" value="F:GTP cyclohydrolase I activity"/>
    <property type="evidence" value="ECO:0007669"/>
    <property type="project" value="UniProtKB-EC"/>
</dbReference>
<keyword evidence="9" id="KW-1185">Reference proteome</keyword>
<dbReference type="GO" id="GO:0006729">
    <property type="term" value="P:tetrahydrobiopterin biosynthetic process"/>
    <property type="evidence" value="ECO:0007669"/>
    <property type="project" value="TreeGrafter"/>
</dbReference>
<dbReference type="PANTHER" id="PTHR11109:SF7">
    <property type="entry name" value="GTP CYCLOHYDROLASE 1"/>
    <property type="match status" value="1"/>
</dbReference>
<dbReference type="EC" id="3.5.4.16" evidence="3"/>
<dbReference type="GO" id="GO:0046654">
    <property type="term" value="P:tetrahydrofolate biosynthetic process"/>
    <property type="evidence" value="ECO:0007669"/>
    <property type="project" value="InterPro"/>
</dbReference>
<dbReference type="GO" id="GO:0005525">
    <property type="term" value="F:GTP binding"/>
    <property type="evidence" value="ECO:0007669"/>
    <property type="project" value="TreeGrafter"/>
</dbReference>
<dbReference type="SUPFAM" id="SSF55620">
    <property type="entry name" value="Tetrahydrobiopterin biosynthesis enzymes-like"/>
    <property type="match status" value="2"/>
</dbReference>
<dbReference type="FunFam" id="3.30.1130.10:FF:000007">
    <property type="entry name" value="GTP cyclohydrolase 1"/>
    <property type="match status" value="1"/>
</dbReference>
<accession>A0AAX6EJ49</accession>
<feature type="domain" description="GTP cyclohydrolase I" evidence="7">
    <location>
        <begin position="367"/>
        <end position="554"/>
    </location>
</feature>
<evidence type="ECO:0000313" key="8">
    <source>
        <dbReference type="EMBL" id="KAJ6803959.1"/>
    </source>
</evidence>
<dbReference type="Proteomes" id="UP001140949">
    <property type="component" value="Unassembled WGS sequence"/>
</dbReference>
<keyword evidence="5" id="KW-0378">Hydrolase</keyword>
<evidence type="ECO:0000259" key="7">
    <source>
        <dbReference type="Pfam" id="PF01227"/>
    </source>
</evidence>
<feature type="domain" description="GTP cyclohydrolase I" evidence="7">
    <location>
        <begin position="112"/>
        <end position="264"/>
    </location>
</feature>
<dbReference type="Pfam" id="PF01227">
    <property type="entry name" value="GTP_cyclohydroI"/>
    <property type="match status" value="2"/>
</dbReference>
<evidence type="ECO:0000256" key="6">
    <source>
        <dbReference type="ARBA" id="ARBA00030854"/>
    </source>
</evidence>
<dbReference type="Gene3D" id="1.10.286.10">
    <property type="match status" value="2"/>
</dbReference>
<comment type="similarity">
    <text evidence="2">Belongs to the GTP cyclohydrolase I family.</text>
</comment>
<name>A0AAX6EJ49_IRIPA</name>
<dbReference type="PROSITE" id="PS51257">
    <property type="entry name" value="PROKAR_LIPOPROTEIN"/>
    <property type="match status" value="1"/>
</dbReference>
<evidence type="ECO:0000256" key="2">
    <source>
        <dbReference type="ARBA" id="ARBA00008085"/>
    </source>
</evidence>
<sequence length="565" mass="61544">MLLPIRYSIPLSSLILLGGGGFFFFSGCPHHHLLLLLLLLLHIYANENTIATPIPSLSFSLFVCCSMGALEEARFAEELRLELSAADCESESEDERSSASSAAAAIANQKKIEDAVRLLLQGLGEDHEREGIRKTPLRVTKAFAHATQGYGQKVRDIVQGALFPEAGLDNVAGYAGGDGGLVVVRDINLFSYCESCLLPFSVQCHVGYVPSGQRVVGLSKLSRVADVFAKRLQEPQRLANEICAALQNSIKPAGVAIALQCRHIQFPEAIQCNPNPVHPSKHEMQGWFYASVFSSSGVFKKNENNSFWDDFLALLKFRGVSVELEPPAQPWCPARSLELPQCNGHSTGSISNGRMSPKTVVTQSVMTSAVTSILESLGEDPLRKELVGTPFRYVQWLMNFKRSSLEAKQNGYSTLNFRKKRIGVDVGNSQDEIHSELNLPFCSQCEHHLLPFYGVVHVGYYGSEGGGGAMDRSFIQSLVHFYGCKLQVQERLTRQIAESIFSALGRGVMVVVEANHICMISRGIEKVGSSTATIALTGQFAHDAAAKANFLRTISESTASGGDVS</sequence>
<reference evidence="8" key="1">
    <citation type="journal article" date="2023" name="GigaByte">
        <title>Genome assembly of the bearded iris, Iris pallida Lam.</title>
        <authorList>
            <person name="Bruccoleri R.E."/>
            <person name="Oakeley E.J."/>
            <person name="Faust A.M.E."/>
            <person name="Altorfer M."/>
            <person name="Dessus-Babus S."/>
            <person name="Burckhardt D."/>
            <person name="Oertli M."/>
            <person name="Naumann U."/>
            <person name="Petersen F."/>
            <person name="Wong J."/>
        </authorList>
    </citation>
    <scope>NUCLEOTIDE SEQUENCE</scope>
    <source>
        <strain evidence="8">GSM-AAB239-AS_SAM_17_03QT</strain>
    </source>
</reference>
<evidence type="ECO:0000256" key="4">
    <source>
        <dbReference type="ARBA" id="ARBA00017272"/>
    </source>
</evidence>
<dbReference type="InterPro" id="IPR043133">
    <property type="entry name" value="GTP-CH-I_C/QueF"/>
</dbReference>
<gene>
    <name evidence="8" type="ORF">M6B38_187570</name>
</gene>
<protein>
    <recommendedName>
        <fullName evidence="4">GTP cyclohydrolase 1</fullName>
        <ecNumber evidence="3">3.5.4.16</ecNumber>
    </recommendedName>
    <alternativeName>
        <fullName evidence="6">GTP cyclohydrolase I</fullName>
    </alternativeName>
</protein>
<comment type="caution">
    <text evidence="8">The sequence shown here is derived from an EMBL/GenBank/DDBJ whole genome shotgun (WGS) entry which is preliminary data.</text>
</comment>
<dbReference type="InterPro" id="IPR020602">
    <property type="entry name" value="GTP_CycHdrlase_I_dom"/>
</dbReference>
<evidence type="ECO:0000313" key="9">
    <source>
        <dbReference type="Proteomes" id="UP001140949"/>
    </source>
</evidence>
<dbReference type="InterPro" id="IPR001474">
    <property type="entry name" value="GTP_CycHdrlase_I"/>
</dbReference>
<proteinExistence type="inferred from homology"/>
<evidence type="ECO:0000256" key="3">
    <source>
        <dbReference type="ARBA" id="ARBA00012715"/>
    </source>
</evidence>
<comment type="pathway">
    <text evidence="1">Cofactor biosynthesis; 7,8-dihydroneopterin triphosphate biosynthesis; 7,8-dihydroneopterin triphosphate from GTP: step 1/1.</text>
</comment>
<evidence type="ECO:0000256" key="5">
    <source>
        <dbReference type="ARBA" id="ARBA00022801"/>
    </source>
</evidence>
<dbReference type="Gene3D" id="3.30.1130.10">
    <property type="match status" value="2"/>
</dbReference>
<dbReference type="EMBL" id="JANAVB010036041">
    <property type="protein sequence ID" value="KAJ6803959.1"/>
    <property type="molecule type" value="Genomic_DNA"/>
</dbReference>
<evidence type="ECO:0000256" key="1">
    <source>
        <dbReference type="ARBA" id="ARBA00005080"/>
    </source>
</evidence>
<reference evidence="8" key="2">
    <citation type="submission" date="2023-04" db="EMBL/GenBank/DDBJ databases">
        <authorList>
            <person name="Bruccoleri R.E."/>
            <person name="Oakeley E.J."/>
            <person name="Faust A.-M."/>
            <person name="Dessus-Babus S."/>
            <person name="Altorfer M."/>
            <person name="Burckhardt D."/>
            <person name="Oertli M."/>
            <person name="Naumann U."/>
            <person name="Petersen F."/>
            <person name="Wong J."/>
        </authorList>
    </citation>
    <scope>NUCLEOTIDE SEQUENCE</scope>
    <source>
        <strain evidence="8">GSM-AAB239-AS_SAM_17_03QT</strain>
        <tissue evidence="8">Leaf</tissue>
    </source>
</reference>
<dbReference type="PANTHER" id="PTHR11109">
    <property type="entry name" value="GTP CYCLOHYDROLASE I"/>
    <property type="match status" value="1"/>
</dbReference>
<dbReference type="AlphaFoldDB" id="A0AAX6EJ49"/>
<dbReference type="GO" id="GO:0008270">
    <property type="term" value="F:zinc ion binding"/>
    <property type="evidence" value="ECO:0007669"/>
    <property type="project" value="TreeGrafter"/>
</dbReference>